<evidence type="ECO:0000256" key="1">
    <source>
        <dbReference type="ARBA" id="ARBA00023125"/>
    </source>
</evidence>
<dbReference type="Pfam" id="PF00440">
    <property type="entry name" value="TetR_N"/>
    <property type="match status" value="1"/>
</dbReference>
<proteinExistence type="predicted"/>
<feature type="domain" description="HTH tetR-type" evidence="4">
    <location>
        <begin position="18"/>
        <end position="78"/>
    </location>
</feature>
<dbReference type="RefSeq" id="WP_093852579.1">
    <property type="nucleotide sequence ID" value="NZ_FOSG01000038.1"/>
</dbReference>
<feature type="DNA-binding region" description="H-T-H motif" evidence="2">
    <location>
        <begin position="41"/>
        <end position="60"/>
    </location>
</feature>
<dbReference type="PANTHER" id="PTHR30055:SF146">
    <property type="entry name" value="HTH-TYPE TRANSCRIPTIONAL DUAL REGULATOR CECR"/>
    <property type="match status" value="1"/>
</dbReference>
<protein>
    <submittedName>
        <fullName evidence="5">Transcriptional regulator, TetR family</fullName>
    </submittedName>
</protein>
<keyword evidence="3" id="KW-0175">Coiled coil</keyword>
<evidence type="ECO:0000313" key="6">
    <source>
        <dbReference type="Proteomes" id="UP000198928"/>
    </source>
</evidence>
<dbReference type="EMBL" id="FOSG01000038">
    <property type="protein sequence ID" value="SFL99905.1"/>
    <property type="molecule type" value="Genomic_DNA"/>
</dbReference>
<feature type="coiled-coil region" evidence="3">
    <location>
        <begin position="79"/>
        <end position="106"/>
    </location>
</feature>
<dbReference type="PROSITE" id="PS50977">
    <property type="entry name" value="HTH_TETR_2"/>
    <property type="match status" value="1"/>
</dbReference>
<dbReference type="Pfam" id="PF14246">
    <property type="entry name" value="TetR_C_7"/>
    <property type="match status" value="1"/>
</dbReference>
<dbReference type="AlphaFoldDB" id="A0A1I4MA26"/>
<name>A0A1I4MA26_9ACTN</name>
<keyword evidence="6" id="KW-1185">Reference proteome</keyword>
<dbReference type="OrthoDB" id="7186128at2"/>
<reference evidence="6" key="1">
    <citation type="submission" date="2016-10" db="EMBL/GenBank/DDBJ databases">
        <authorList>
            <person name="Varghese N."/>
            <person name="Submissions S."/>
        </authorList>
    </citation>
    <scope>NUCLEOTIDE SEQUENCE [LARGE SCALE GENOMIC DNA]</scope>
    <source>
        <strain evidence="6">PL19</strain>
    </source>
</reference>
<dbReference type="PANTHER" id="PTHR30055">
    <property type="entry name" value="HTH-TYPE TRANSCRIPTIONAL REGULATOR RUTR"/>
    <property type="match status" value="1"/>
</dbReference>
<evidence type="ECO:0000256" key="3">
    <source>
        <dbReference type="SAM" id="Coils"/>
    </source>
</evidence>
<accession>A0A1I4MA26</accession>
<dbReference type="GO" id="GO:0003700">
    <property type="term" value="F:DNA-binding transcription factor activity"/>
    <property type="evidence" value="ECO:0007669"/>
    <property type="project" value="TreeGrafter"/>
</dbReference>
<evidence type="ECO:0000259" key="4">
    <source>
        <dbReference type="PROSITE" id="PS50977"/>
    </source>
</evidence>
<dbReference type="InterPro" id="IPR009057">
    <property type="entry name" value="Homeodomain-like_sf"/>
</dbReference>
<evidence type="ECO:0000313" key="5">
    <source>
        <dbReference type="EMBL" id="SFL99905.1"/>
    </source>
</evidence>
<sequence>MTTILDAALTTVRAPGPAEERRHVVRAARGVFAREGWTHTTVEAVAAEAGTGPETVEHYFKDKGRLLLAVLLEGAAAVAAALTAVAEEHLAEVTDLERDLAALGRAWLTPLIAFPEHFAIVRHIGAETARLPAGVLEMWQSAGPRQTQRELARRLRGLADAGLLDVADADHAADCFVRLVVGGVVQRSFHGAVPLSDFETDALIESGVADFVRLFGPATAR</sequence>
<dbReference type="InterPro" id="IPR039536">
    <property type="entry name" value="TetR_C_Proteobacteria"/>
</dbReference>
<dbReference type="Proteomes" id="UP000198928">
    <property type="component" value="Unassembled WGS sequence"/>
</dbReference>
<dbReference type="SUPFAM" id="SSF46689">
    <property type="entry name" value="Homeodomain-like"/>
    <property type="match status" value="1"/>
</dbReference>
<dbReference type="GO" id="GO:0000976">
    <property type="term" value="F:transcription cis-regulatory region binding"/>
    <property type="evidence" value="ECO:0007669"/>
    <property type="project" value="TreeGrafter"/>
</dbReference>
<dbReference type="Gene3D" id="1.10.357.10">
    <property type="entry name" value="Tetracycline Repressor, domain 2"/>
    <property type="match status" value="1"/>
</dbReference>
<organism evidence="5 6">
    <name type="scientific">Streptomyces pini</name>
    <dbReference type="NCBI Taxonomy" id="1520580"/>
    <lineage>
        <taxon>Bacteria</taxon>
        <taxon>Bacillati</taxon>
        <taxon>Actinomycetota</taxon>
        <taxon>Actinomycetes</taxon>
        <taxon>Kitasatosporales</taxon>
        <taxon>Streptomycetaceae</taxon>
        <taxon>Streptomyces</taxon>
    </lineage>
</organism>
<dbReference type="InterPro" id="IPR001647">
    <property type="entry name" value="HTH_TetR"/>
</dbReference>
<dbReference type="InterPro" id="IPR050109">
    <property type="entry name" value="HTH-type_TetR-like_transc_reg"/>
</dbReference>
<evidence type="ECO:0000256" key="2">
    <source>
        <dbReference type="PROSITE-ProRule" id="PRU00335"/>
    </source>
</evidence>
<keyword evidence="1 2" id="KW-0238">DNA-binding</keyword>
<gene>
    <name evidence="5" type="ORF">SAMN05192584_1384</name>
</gene>
<dbReference type="Gene3D" id="1.10.10.60">
    <property type="entry name" value="Homeodomain-like"/>
    <property type="match status" value="1"/>
</dbReference>